<keyword evidence="1" id="KW-0812">Transmembrane</keyword>
<keyword evidence="1" id="KW-1133">Transmembrane helix</keyword>
<evidence type="ECO:0000313" key="2">
    <source>
        <dbReference type="EMBL" id="CAG6782050.1"/>
    </source>
</evidence>
<dbReference type="AlphaFoldDB" id="A0A8D9BFK4"/>
<organism evidence="2">
    <name type="scientific">Cacopsylla melanoneura</name>
    <dbReference type="NCBI Taxonomy" id="428564"/>
    <lineage>
        <taxon>Eukaryota</taxon>
        <taxon>Metazoa</taxon>
        <taxon>Ecdysozoa</taxon>
        <taxon>Arthropoda</taxon>
        <taxon>Hexapoda</taxon>
        <taxon>Insecta</taxon>
        <taxon>Pterygota</taxon>
        <taxon>Neoptera</taxon>
        <taxon>Paraneoptera</taxon>
        <taxon>Hemiptera</taxon>
        <taxon>Sternorrhyncha</taxon>
        <taxon>Psylloidea</taxon>
        <taxon>Psyllidae</taxon>
        <taxon>Psyllinae</taxon>
        <taxon>Cacopsylla</taxon>
    </lineage>
</organism>
<keyword evidence="1" id="KW-0472">Membrane</keyword>
<protein>
    <submittedName>
        <fullName evidence="2">Uncharacterized protein</fullName>
    </submittedName>
</protein>
<feature type="transmembrane region" description="Helical" evidence="1">
    <location>
        <begin position="68"/>
        <end position="90"/>
    </location>
</feature>
<reference evidence="2" key="1">
    <citation type="submission" date="2021-05" db="EMBL/GenBank/DDBJ databases">
        <authorList>
            <person name="Alioto T."/>
            <person name="Alioto T."/>
            <person name="Gomez Garrido J."/>
        </authorList>
    </citation>
    <scope>NUCLEOTIDE SEQUENCE</scope>
</reference>
<evidence type="ECO:0000256" key="1">
    <source>
        <dbReference type="SAM" id="Phobius"/>
    </source>
</evidence>
<dbReference type="EMBL" id="HBUF01625707">
    <property type="protein sequence ID" value="CAG6782050.1"/>
    <property type="molecule type" value="Transcribed_RNA"/>
</dbReference>
<feature type="transmembrane region" description="Helical" evidence="1">
    <location>
        <begin position="6"/>
        <end position="28"/>
    </location>
</feature>
<name>A0A8D9BFK4_9HEMI</name>
<sequence length="117" mass="14184">MSYTYSSLNFIFHTLFNALLLVFFSWKVKFFGTTMKKKRRFLLLLIFDVIPSSKWFQNKSTDNKVVTLYVVTFLYKIKCLNFYFWTFYFYSQQCLSQHSQLTKACLQRISLPISHFF</sequence>
<proteinExistence type="predicted"/>
<accession>A0A8D9BFK4</accession>